<proteinExistence type="predicted"/>
<evidence type="ECO:0000256" key="1">
    <source>
        <dbReference type="ARBA" id="ARBA00004251"/>
    </source>
</evidence>
<keyword evidence="4 11" id="KW-0732">Signal</keyword>
<evidence type="ECO:0000256" key="9">
    <source>
        <dbReference type="ARBA" id="ARBA00049937"/>
    </source>
</evidence>
<dbReference type="InterPro" id="IPR036383">
    <property type="entry name" value="TSP1_rpt_sf"/>
</dbReference>
<feature type="signal peptide" evidence="11">
    <location>
        <begin position="1"/>
        <end position="23"/>
    </location>
</feature>
<evidence type="ECO:0000256" key="10">
    <source>
        <dbReference type="ARBA" id="ARBA00050022"/>
    </source>
</evidence>
<reference evidence="12" key="3">
    <citation type="submission" date="2025-09" db="UniProtKB">
        <authorList>
            <consortium name="Ensembl"/>
        </authorList>
    </citation>
    <scope>IDENTIFICATION</scope>
</reference>
<dbReference type="OMA" id="ECLTNWL"/>
<dbReference type="AlphaFoldDB" id="A0A672HVT4"/>
<dbReference type="Ensembl" id="ENSSFAT00005034595.1">
    <property type="protein sequence ID" value="ENSSFAP00005033426.1"/>
    <property type="gene ID" value="ENSSFAG00005016899.1"/>
</dbReference>
<dbReference type="SUPFAM" id="SSF82895">
    <property type="entry name" value="TSP-1 type 1 repeat"/>
    <property type="match status" value="1"/>
</dbReference>
<organism evidence="12 13">
    <name type="scientific">Salarias fasciatus</name>
    <name type="common">Jewelled blenny</name>
    <name type="synonym">Blennius fasciatus</name>
    <dbReference type="NCBI Taxonomy" id="181472"/>
    <lineage>
        <taxon>Eukaryota</taxon>
        <taxon>Metazoa</taxon>
        <taxon>Chordata</taxon>
        <taxon>Craniata</taxon>
        <taxon>Vertebrata</taxon>
        <taxon>Euteleostomi</taxon>
        <taxon>Actinopterygii</taxon>
        <taxon>Neopterygii</taxon>
        <taxon>Teleostei</taxon>
        <taxon>Neoteleostei</taxon>
        <taxon>Acanthomorphata</taxon>
        <taxon>Ovalentaria</taxon>
        <taxon>Blenniimorphae</taxon>
        <taxon>Blenniiformes</taxon>
        <taxon>Blennioidei</taxon>
        <taxon>Blenniidae</taxon>
        <taxon>Salariinae</taxon>
        <taxon>Salarias</taxon>
    </lineage>
</organism>
<keyword evidence="2" id="KW-1003">Cell membrane</keyword>
<reference evidence="12" key="1">
    <citation type="submission" date="2019-06" db="EMBL/GenBank/DDBJ databases">
        <authorList>
            <consortium name="Wellcome Sanger Institute Data Sharing"/>
        </authorList>
    </citation>
    <scope>NUCLEOTIDE SEQUENCE [LARGE SCALE GENOMIC DNA]</scope>
</reference>
<evidence type="ECO:0000256" key="2">
    <source>
        <dbReference type="ARBA" id="ARBA00022475"/>
    </source>
</evidence>
<evidence type="ECO:0000313" key="13">
    <source>
        <dbReference type="Proteomes" id="UP000472267"/>
    </source>
</evidence>
<keyword evidence="8" id="KW-0393">Immunoglobulin domain</keyword>
<evidence type="ECO:0000256" key="6">
    <source>
        <dbReference type="ARBA" id="ARBA00023136"/>
    </source>
</evidence>
<evidence type="ECO:0000256" key="8">
    <source>
        <dbReference type="ARBA" id="ARBA00023319"/>
    </source>
</evidence>
<dbReference type="InParanoid" id="A0A672HVT4"/>
<dbReference type="PANTHER" id="PTHR35670">
    <property type="entry name" value="TRANSMEMBRANE PROTEIN 81"/>
    <property type="match status" value="1"/>
</dbReference>
<keyword evidence="5" id="KW-1133">Transmembrane helix</keyword>
<feature type="chain" id="PRO_5025513588" description="Transmembrane protein 81" evidence="11">
    <location>
        <begin position="24"/>
        <end position="243"/>
    </location>
</feature>
<dbReference type="Proteomes" id="UP000472267">
    <property type="component" value="Chromosome 20"/>
</dbReference>
<protein>
    <recommendedName>
        <fullName evidence="10">Transmembrane protein 81</fullName>
    </recommendedName>
</protein>
<evidence type="ECO:0000256" key="7">
    <source>
        <dbReference type="ARBA" id="ARBA00023157"/>
    </source>
</evidence>
<keyword evidence="13" id="KW-1185">Reference proteome</keyword>
<accession>A0A672HVT4</accession>
<dbReference type="PANTHER" id="PTHR35670:SF1">
    <property type="entry name" value="TRANSMEMBRANE PROTEIN 81"/>
    <property type="match status" value="1"/>
</dbReference>
<evidence type="ECO:0000313" key="12">
    <source>
        <dbReference type="Ensembl" id="ENSSFAP00005033426.1"/>
    </source>
</evidence>
<name>A0A672HVT4_SALFA</name>
<sequence>MISASDRLHLLLHLLHLLAPGLLQEVDEEPLEVITDSSPCSATCGLGVRTQTLCRLRDSEAAVEERKGSDGGAEVRRCRFPACLESWQCGLRTRTVAAGQTLELDCLGEVMEAMGRVSWRYARGVVSSDDSLFGPHPFSGTYRCDVQDAAFRRVKRVYWGVRVLPAGVLDLDYDRSLSRWNQANVSDSPFHPHNSPSHPHSSLKMAELRNRSLQCESFTYVCSEKQSESRVHEGKGSEGCDWS</sequence>
<keyword evidence="7" id="KW-1015">Disulfide bond</keyword>
<evidence type="ECO:0000256" key="3">
    <source>
        <dbReference type="ARBA" id="ARBA00022692"/>
    </source>
</evidence>
<dbReference type="GO" id="GO:0005886">
    <property type="term" value="C:plasma membrane"/>
    <property type="evidence" value="ECO:0007669"/>
    <property type="project" value="UniProtKB-SubCell"/>
</dbReference>
<keyword evidence="3" id="KW-0812">Transmembrane</keyword>
<evidence type="ECO:0000256" key="4">
    <source>
        <dbReference type="ARBA" id="ARBA00022729"/>
    </source>
</evidence>
<keyword evidence="6" id="KW-0472">Membrane</keyword>
<comment type="subcellular location">
    <subcellularLocation>
        <location evidence="1">Cell membrane</location>
        <topology evidence="1">Single-pass type I membrane protein</topology>
    </subcellularLocation>
</comment>
<reference evidence="12" key="2">
    <citation type="submission" date="2025-08" db="UniProtKB">
        <authorList>
            <consortium name="Ensembl"/>
        </authorList>
    </citation>
    <scope>IDENTIFICATION</scope>
</reference>
<dbReference type="InterPro" id="IPR039293">
    <property type="entry name" value="TMEM81"/>
</dbReference>
<evidence type="ECO:0000256" key="5">
    <source>
        <dbReference type="ARBA" id="ARBA00022989"/>
    </source>
</evidence>
<comment type="function">
    <text evidence="9">Essential fertilization factor required for male fertility. Part of a conserved trimeric sperm complex with the essential fertilization factors IZUMO1 and SPACA6 which bridges sperm and oocyte membranes during fertilization by binding to IZUMO1R/JUNO on the oocyte.</text>
</comment>
<dbReference type="FunCoup" id="A0A672HVT4">
    <property type="interactions" value="1095"/>
</dbReference>
<evidence type="ECO:0000256" key="11">
    <source>
        <dbReference type="SAM" id="SignalP"/>
    </source>
</evidence>